<name>A0ABR2QQX9_9ROSI</name>
<organism evidence="2 3">
    <name type="scientific">Hibiscus sabdariffa</name>
    <name type="common">roselle</name>
    <dbReference type="NCBI Taxonomy" id="183260"/>
    <lineage>
        <taxon>Eukaryota</taxon>
        <taxon>Viridiplantae</taxon>
        <taxon>Streptophyta</taxon>
        <taxon>Embryophyta</taxon>
        <taxon>Tracheophyta</taxon>
        <taxon>Spermatophyta</taxon>
        <taxon>Magnoliopsida</taxon>
        <taxon>eudicotyledons</taxon>
        <taxon>Gunneridae</taxon>
        <taxon>Pentapetalae</taxon>
        <taxon>rosids</taxon>
        <taxon>malvids</taxon>
        <taxon>Malvales</taxon>
        <taxon>Malvaceae</taxon>
        <taxon>Malvoideae</taxon>
        <taxon>Hibiscus</taxon>
    </lineage>
</organism>
<comment type="caution">
    <text evidence="2">The sequence shown here is derived from an EMBL/GenBank/DDBJ whole genome shotgun (WGS) entry which is preliminary data.</text>
</comment>
<protein>
    <recommendedName>
        <fullName evidence="1">RNase H type-1 domain-containing protein</fullName>
    </recommendedName>
</protein>
<dbReference type="Pfam" id="PF13456">
    <property type="entry name" value="RVT_3"/>
    <property type="match status" value="1"/>
</dbReference>
<accession>A0ABR2QQX9</accession>
<dbReference type="InterPro" id="IPR044730">
    <property type="entry name" value="RNase_H-like_dom_plant"/>
</dbReference>
<dbReference type="EMBL" id="JBBPBN010000034">
    <property type="protein sequence ID" value="KAK9002871.1"/>
    <property type="molecule type" value="Genomic_DNA"/>
</dbReference>
<feature type="domain" description="RNase H type-1" evidence="1">
    <location>
        <begin position="7"/>
        <end position="93"/>
    </location>
</feature>
<dbReference type="Gene3D" id="3.30.420.10">
    <property type="entry name" value="Ribonuclease H-like superfamily/Ribonuclease H"/>
    <property type="match status" value="1"/>
</dbReference>
<dbReference type="InterPro" id="IPR012337">
    <property type="entry name" value="RNaseH-like_sf"/>
</dbReference>
<dbReference type="SUPFAM" id="SSF53098">
    <property type="entry name" value="Ribonuclease H-like"/>
    <property type="match status" value="1"/>
</dbReference>
<dbReference type="InterPro" id="IPR036397">
    <property type="entry name" value="RNaseH_sf"/>
</dbReference>
<proteinExistence type="predicted"/>
<dbReference type="CDD" id="cd06222">
    <property type="entry name" value="RNase_H_like"/>
    <property type="match status" value="1"/>
</dbReference>
<sequence>MGFAKAIGGSDNLQVELWALLEGLNLAWDQGFERLLVRSDSKQVVNLVNSPSAGSSVLSLVRAIHCLRQKSWTTIVSWIPHNTNRPTDALAKLVSPSDFSIHVYSDPPMVVDSLLKEDIHSL</sequence>
<keyword evidence="3" id="KW-1185">Reference proteome</keyword>
<evidence type="ECO:0000313" key="2">
    <source>
        <dbReference type="EMBL" id="KAK9002871.1"/>
    </source>
</evidence>
<reference evidence="2 3" key="1">
    <citation type="journal article" date="2024" name="G3 (Bethesda)">
        <title>Genome assembly of Hibiscus sabdariffa L. provides insights into metabolisms of medicinal natural products.</title>
        <authorList>
            <person name="Kim T."/>
        </authorList>
    </citation>
    <scope>NUCLEOTIDE SEQUENCE [LARGE SCALE GENOMIC DNA]</scope>
    <source>
        <strain evidence="2">TK-2024</strain>
        <tissue evidence="2">Old leaves</tissue>
    </source>
</reference>
<evidence type="ECO:0000313" key="3">
    <source>
        <dbReference type="Proteomes" id="UP001396334"/>
    </source>
</evidence>
<dbReference type="PANTHER" id="PTHR47723:SF19">
    <property type="entry name" value="POLYNUCLEOTIDYL TRANSFERASE, RIBONUCLEASE H-LIKE SUPERFAMILY PROTEIN"/>
    <property type="match status" value="1"/>
</dbReference>
<dbReference type="Proteomes" id="UP001396334">
    <property type="component" value="Unassembled WGS sequence"/>
</dbReference>
<evidence type="ECO:0000259" key="1">
    <source>
        <dbReference type="Pfam" id="PF13456"/>
    </source>
</evidence>
<dbReference type="PANTHER" id="PTHR47723">
    <property type="entry name" value="OS05G0353850 PROTEIN"/>
    <property type="match status" value="1"/>
</dbReference>
<dbReference type="InterPro" id="IPR053151">
    <property type="entry name" value="RNase_H-like"/>
</dbReference>
<dbReference type="InterPro" id="IPR002156">
    <property type="entry name" value="RNaseH_domain"/>
</dbReference>
<gene>
    <name evidence="2" type="ORF">V6N11_060447</name>
</gene>